<organism evidence="1 2">
    <name type="scientific">Phormidium tenue FACHB-1050</name>
    <dbReference type="NCBI Taxonomy" id="2692857"/>
    <lineage>
        <taxon>Bacteria</taxon>
        <taxon>Bacillati</taxon>
        <taxon>Cyanobacteriota</taxon>
        <taxon>Cyanophyceae</taxon>
        <taxon>Oscillatoriophycideae</taxon>
        <taxon>Oscillatoriales</taxon>
        <taxon>Oscillatoriaceae</taxon>
        <taxon>Phormidium</taxon>
    </lineage>
</organism>
<dbReference type="Proteomes" id="UP000618445">
    <property type="component" value="Unassembled WGS sequence"/>
</dbReference>
<sequence>MKLYIWQPLFQCPKLVFVTIFLSTISWCGQVTGQSKSNSSYGLGTLPNQFPEGQVRCGDLTNLVSIDLIAPDDGARTLSERPTFYWYVEHKSLASKNSKPVSYNSNNFYMDFFIRVGFARNAKSIFRSRSEVTPKVKSGLYRFELPANAPSLEVNKIYSWHIRYMQPSAHDQSDVTNQIDIRAIVKRESNPSVIKKVQAASTHLEKARIFAENLYWYDAFDAYTKWIDINPNDKDALQERLAMLDQLMKRYPKKKCMGKYNVNNSSLINSKQSILQIMKYSPSR</sequence>
<dbReference type="InterPro" id="IPR010328">
    <property type="entry name" value="DUF928"/>
</dbReference>
<keyword evidence="2" id="KW-1185">Reference proteome</keyword>
<proteinExistence type="predicted"/>
<dbReference type="Pfam" id="PF06051">
    <property type="entry name" value="DUF928"/>
    <property type="match status" value="1"/>
</dbReference>
<accession>A0ABR8CFD4</accession>
<evidence type="ECO:0000313" key="2">
    <source>
        <dbReference type="Proteomes" id="UP000618445"/>
    </source>
</evidence>
<protein>
    <submittedName>
        <fullName evidence="1">DUF928 domain-containing protein</fullName>
    </submittedName>
</protein>
<reference evidence="1 2" key="1">
    <citation type="journal article" date="2020" name="ISME J.">
        <title>Comparative genomics reveals insights into cyanobacterial evolution and habitat adaptation.</title>
        <authorList>
            <person name="Chen M.Y."/>
            <person name="Teng W.K."/>
            <person name="Zhao L."/>
            <person name="Hu C.X."/>
            <person name="Zhou Y.K."/>
            <person name="Han B.P."/>
            <person name="Song L.R."/>
            <person name="Shu W.S."/>
        </authorList>
    </citation>
    <scope>NUCLEOTIDE SEQUENCE [LARGE SCALE GENOMIC DNA]</scope>
    <source>
        <strain evidence="1 2">FACHB-1050</strain>
    </source>
</reference>
<gene>
    <name evidence="1" type="ORF">H6G05_19875</name>
</gene>
<name>A0ABR8CFD4_9CYAN</name>
<comment type="caution">
    <text evidence="1">The sequence shown here is derived from an EMBL/GenBank/DDBJ whole genome shotgun (WGS) entry which is preliminary data.</text>
</comment>
<dbReference type="RefSeq" id="WP_190580720.1">
    <property type="nucleotide sequence ID" value="NZ_CAWPQU010000037.1"/>
</dbReference>
<dbReference type="EMBL" id="JACJQY010000042">
    <property type="protein sequence ID" value="MBD2319090.1"/>
    <property type="molecule type" value="Genomic_DNA"/>
</dbReference>
<evidence type="ECO:0000313" key="1">
    <source>
        <dbReference type="EMBL" id="MBD2319090.1"/>
    </source>
</evidence>